<evidence type="ECO:0000256" key="4">
    <source>
        <dbReference type="ARBA" id="ARBA00022525"/>
    </source>
</evidence>
<evidence type="ECO:0000256" key="9">
    <source>
        <dbReference type="SAM" id="SignalP"/>
    </source>
</evidence>
<feature type="signal peptide" evidence="9">
    <location>
        <begin position="1"/>
        <end position="29"/>
    </location>
</feature>
<feature type="transmembrane region" description="Helical" evidence="8">
    <location>
        <begin position="551"/>
        <end position="579"/>
    </location>
</feature>
<reference evidence="14" key="1">
    <citation type="journal article" date="2019" name="Int. J. Syst. Evol. Microbiol.">
        <title>The Global Catalogue of Microorganisms (GCM) 10K type strain sequencing project: providing services to taxonomists for standard genome sequencing and annotation.</title>
        <authorList>
            <consortium name="The Broad Institute Genomics Platform"/>
            <consortium name="The Broad Institute Genome Sequencing Center for Infectious Disease"/>
            <person name="Wu L."/>
            <person name="Ma J."/>
        </authorList>
    </citation>
    <scope>NUCLEOTIDE SEQUENCE [LARGE SCALE GENOMIC DNA]</scope>
    <source>
        <strain evidence="14">JCM 4738</strain>
    </source>
</reference>
<dbReference type="PANTHER" id="PTHR36108">
    <property type="entry name" value="COLOSSIN-B-RELATED"/>
    <property type="match status" value="1"/>
</dbReference>
<proteinExistence type="inferred from homology"/>
<dbReference type="InterPro" id="IPR032364">
    <property type="entry name" value="GramPos_pilinD1_N"/>
</dbReference>
<feature type="domain" description="SpaA-like prealbumin fold" evidence="12">
    <location>
        <begin position="170"/>
        <end position="254"/>
    </location>
</feature>
<dbReference type="Pfam" id="PF00746">
    <property type="entry name" value="Gram_pos_anchor"/>
    <property type="match status" value="1"/>
</dbReference>
<name>A0ABW2NH03_9BACL</name>
<evidence type="ECO:0000256" key="3">
    <source>
        <dbReference type="ARBA" id="ARBA00022512"/>
    </source>
</evidence>
<evidence type="ECO:0000259" key="11">
    <source>
        <dbReference type="Pfam" id="PF16555"/>
    </source>
</evidence>
<dbReference type="InterPro" id="IPR019931">
    <property type="entry name" value="LPXTG_anchor"/>
</dbReference>
<feature type="region of interest" description="Disordered" evidence="7">
    <location>
        <begin position="49"/>
        <end position="69"/>
    </location>
</feature>
<sequence>MKKEKRKSLRLWSALLLFMALLIPQMAFAYTVSGDPQNPSLTIHKFEQEPGADAGDEGDGSPGQNAEGKAVSGVEYTLKMTHRYNAEKDAWVEESGPEIKGTTGADGTVTFTKADGLELGRYEVDETKGPEHIILNPESFAVDIPMTNKEGTALNYDVHIYPKNETIRKNVELRKVDENGEALEGVTFKLYNKDGSPAVDNENHAVPELTTNNDGVINVSGLAAGKYYFQETAVPYGYALNTTKIGFTIQKTGDKGQDIEVVWDNVKRFAENGTVTNYFIPTVDKDAEGEKQFDIDRDKVYSYNITIDTPKNIDQYDALIVTDELDGRLAYEGNWSVTGAPEGSFTFKQDGQKLEWKADPSQLTGGGEIVITFDAKIKPDAMLTPGETGIPNTVTLDFDNSFGWRTINDPTAPPEDPETPPVVTPTQGGIQVIKVDASDNTVVLSGAEFKLTSDEAGKNIIDTSAMGDVVEVNNTVYNGLLENLTTDNDGKFEISGLTPGTYYLHETKAPTYTDDEGKLKSYRLLTKPIEVVVENSQDYRSYEVENSKSDWILPTTGGLGTTLFSAIGLLLMMSATVLYMRRRKADTNEA</sequence>
<evidence type="ECO:0000259" key="12">
    <source>
        <dbReference type="Pfam" id="PF17802"/>
    </source>
</evidence>
<comment type="subcellular location">
    <subcellularLocation>
        <location evidence="1">Secreted</location>
        <location evidence="1">Cell wall</location>
        <topology evidence="1">Peptidoglycan-anchor</topology>
    </subcellularLocation>
</comment>
<dbReference type="InterPro" id="IPR041033">
    <property type="entry name" value="SpaA_PFL_dom_1"/>
</dbReference>
<dbReference type="Gene3D" id="2.60.40.740">
    <property type="match status" value="1"/>
</dbReference>
<evidence type="ECO:0000313" key="14">
    <source>
        <dbReference type="Proteomes" id="UP001596483"/>
    </source>
</evidence>
<dbReference type="EMBL" id="JBHTCT010000025">
    <property type="protein sequence ID" value="MFC7365210.1"/>
    <property type="molecule type" value="Genomic_DNA"/>
</dbReference>
<keyword evidence="5 9" id="KW-0732">Signal</keyword>
<dbReference type="Pfam" id="PF16555">
    <property type="entry name" value="GramPos_pilinD1"/>
    <property type="match status" value="1"/>
</dbReference>
<dbReference type="Proteomes" id="UP001596483">
    <property type="component" value="Unassembled WGS sequence"/>
</dbReference>
<dbReference type="NCBIfam" id="TIGR01167">
    <property type="entry name" value="LPXTG_anchor"/>
    <property type="match status" value="1"/>
</dbReference>
<feature type="chain" id="PRO_5045497023" evidence="9">
    <location>
        <begin position="30"/>
        <end position="590"/>
    </location>
</feature>
<feature type="domain" description="Gram-positive cocci surface proteins LPxTG" evidence="10">
    <location>
        <begin position="553"/>
        <end position="585"/>
    </location>
</feature>
<accession>A0ABW2NH03</accession>
<organism evidence="13 14">
    <name type="scientific">Bhargavaea changchunensis</name>
    <dbReference type="NCBI Taxonomy" id="2134037"/>
    <lineage>
        <taxon>Bacteria</taxon>
        <taxon>Bacillati</taxon>
        <taxon>Bacillota</taxon>
        <taxon>Bacilli</taxon>
        <taxon>Bacillales</taxon>
        <taxon>Caryophanaceae</taxon>
        <taxon>Bhargavaea</taxon>
    </lineage>
</organism>
<evidence type="ECO:0000256" key="6">
    <source>
        <dbReference type="ARBA" id="ARBA00023088"/>
    </source>
</evidence>
<keyword evidence="14" id="KW-1185">Reference proteome</keyword>
<protein>
    <submittedName>
        <fullName evidence="13">SpaA isopeptide-forming pilin-related protein</fullName>
    </submittedName>
</protein>
<keyword evidence="8" id="KW-1133">Transmembrane helix</keyword>
<evidence type="ECO:0000256" key="8">
    <source>
        <dbReference type="SAM" id="Phobius"/>
    </source>
</evidence>
<dbReference type="InterPro" id="IPR013783">
    <property type="entry name" value="Ig-like_fold"/>
</dbReference>
<dbReference type="InterPro" id="IPR026466">
    <property type="entry name" value="Fim_isopep_form_D2_dom"/>
</dbReference>
<evidence type="ECO:0000313" key="13">
    <source>
        <dbReference type="EMBL" id="MFC7365210.1"/>
    </source>
</evidence>
<dbReference type="Pfam" id="PF17802">
    <property type="entry name" value="SpaA"/>
    <property type="match status" value="2"/>
</dbReference>
<evidence type="ECO:0000256" key="2">
    <source>
        <dbReference type="ARBA" id="ARBA00007257"/>
    </source>
</evidence>
<keyword evidence="8" id="KW-0472">Membrane</keyword>
<comment type="caution">
    <text evidence="13">The sequence shown here is derived from an EMBL/GenBank/DDBJ whole genome shotgun (WGS) entry which is preliminary data.</text>
</comment>
<dbReference type="SUPFAM" id="SSF49478">
    <property type="entry name" value="Cna protein B-type domain"/>
    <property type="match status" value="1"/>
</dbReference>
<dbReference type="SUPFAM" id="SSF117074">
    <property type="entry name" value="Hypothetical protein PA1324"/>
    <property type="match status" value="1"/>
</dbReference>
<feature type="domain" description="Gram-positive pilin subunit D1 N-terminal" evidence="11">
    <location>
        <begin position="87"/>
        <end position="165"/>
    </location>
</feature>
<feature type="domain" description="SpaA-like prealbumin fold" evidence="12">
    <location>
        <begin position="429"/>
        <end position="547"/>
    </location>
</feature>
<evidence type="ECO:0000259" key="10">
    <source>
        <dbReference type="Pfam" id="PF00746"/>
    </source>
</evidence>
<evidence type="ECO:0000256" key="5">
    <source>
        <dbReference type="ARBA" id="ARBA00022729"/>
    </source>
</evidence>
<dbReference type="NCBIfam" id="TIGR04226">
    <property type="entry name" value="RrgB_K2N_iso_D2"/>
    <property type="match status" value="1"/>
</dbReference>
<keyword evidence="3" id="KW-0134">Cell wall</keyword>
<gene>
    <name evidence="13" type="ORF">ACFQQH_08790</name>
</gene>
<comment type="similarity">
    <text evidence="2">Belongs to the serine-aspartate repeat-containing protein (SDr) family.</text>
</comment>
<dbReference type="RefSeq" id="WP_157294983.1">
    <property type="nucleotide sequence ID" value="NZ_JBHTCT010000025.1"/>
</dbReference>
<dbReference type="Gene3D" id="2.60.40.10">
    <property type="entry name" value="Immunoglobulins"/>
    <property type="match status" value="3"/>
</dbReference>
<keyword evidence="4" id="KW-0964">Secreted</keyword>
<keyword evidence="6" id="KW-0572">Peptidoglycan-anchor</keyword>
<evidence type="ECO:0000256" key="1">
    <source>
        <dbReference type="ARBA" id="ARBA00004168"/>
    </source>
</evidence>
<keyword evidence="8" id="KW-0812">Transmembrane</keyword>
<evidence type="ECO:0000256" key="7">
    <source>
        <dbReference type="SAM" id="MobiDB-lite"/>
    </source>
</evidence>
<dbReference type="PANTHER" id="PTHR36108:SF13">
    <property type="entry name" value="COLOSSIN-B-RELATED"/>
    <property type="match status" value="1"/>
</dbReference>